<dbReference type="InterPro" id="IPR002941">
    <property type="entry name" value="DNA_methylase_N4/N6"/>
</dbReference>
<evidence type="ECO:0000256" key="8">
    <source>
        <dbReference type="RuleBase" id="RU362026"/>
    </source>
</evidence>
<dbReference type="GO" id="GO:0003677">
    <property type="term" value="F:DNA binding"/>
    <property type="evidence" value="ECO:0007669"/>
    <property type="project" value="UniProtKB-KW"/>
</dbReference>
<evidence type="ECO:0000256" key="1">
    <source>
        <dbReference type="ARBA" id="ARBA00010203"/>
    </source>
</evidence>
<dbReference type="Proteomes" id="UP000199397">
    <property type="component" value="Unassembled WGS sequence"/>
</dbReference>
<dbReference type="GO" id="GO:0009307">
    <property type="term" value="P:DNA restriction-modification system"/>
    <property type="evidence" value="ECO:0007669"/>
    <property type="project" value="UniProtKB-KW"/>
</dbReference>
<evidence type="ECO:0000256" key="2">
    <source>
        <dbReference type="ARBA" id="ARBA00022603"/>
    </source>
</evidence>
<keyword evidence="2 10" id="KW-0489">Methyltransferase</keyword>
<dbReference type="GO" id="GO:0005737">
    <property type="term" value="C:cytoplasm"/>
    <property type="evidence" value="ECO:0007669"/>
    <property type="project" value="TreeGrafter"/>
</dbReference>
<dbReference type="PROSITE" id="PS00093">
    <property type="entry name" value="N4_MTASE"/>
    <property type="match status" value="1"/>
</dbReference>
<organism evidence="10 11">
    <name type="scientific">Thiothrix caldifontis</name>
    <dbReference type="NCBI Taxonomy" id="525918"/>
    <lineage>
        <taxon>Bacteria</taxon>
        <taxon>Pseudomonadati</taxon>
        <taxon>Pseudomonadota</taxon>
        <taxon>Gammaproteobacteria</taxon>
        <taxon>Thiotrichales</taxon>
        <taxon>Thiotrichaceae</taxon>
        <taxon>Thiothrix</taxon>
    </lineage>
</organism>
<dbReference type="CDD" id="cd02440">
    <property type="entry name" value="AdoMet_MTases"/>
    <property type="match status" value="1"/>
</dbReference>
<evidence type="ECO:0000259" key="9">
    <source>
        <dbReference type="Pfam" id="PF01555"/>
    </source>
</evidence>
<dbReference type="InterPro" id="IPR029063">
    <property type="entry name" value="SAM-dependent_MTases_sf"/>
</dbReference>
<dbReference type="PANTHER" id="PTHR13370">
    <property type="entry name" value="RNA METHYLASE-RELATED"/>
    <property type="match status" value="1"/>
</dbReference>
<dbReference type="Pfam" id="PF01555">
    <property type="entry name" value="N6_N4_Mtase"/>
    <property type="match status" value="1"/>
</dbReference>
<evidence type="ECO:0000256" key="7">
    <source>
        <dbReference type="ARBA" id="ARBA00049120"/>
    </source>
</evidence>
<dbReference type="PRINTS" id="PR00508">
    <property type="entry name" value="S21N4MTFRASE"/>
</dbReference>
<dbReference type="GO" id="GO:0008170">
    <property type="term" value="F:N-methyltransferase activity"/>
    <property type="evidence" value="ECO:0007669"/>
    <property type="project" value="InterPro"/>
</dbReference>
<keyword evidence="4" id="KW-0949">S-adenosyl-L-methionine</keyword>
<comment type="similarity">
    <text evidence="1">Belongs to the N(4)/N(6)-methyltransferase family. N(4) subfamily.</text>
</comment>
<keyword evidence="3 10" id="KW-0808">Transferase</keyword>
<keyword evidence="5" id="KW-0680">Restriction system</keyword>
<gene>
    <name evidence="10" type="ORF">SAMN05660964_00438</name>
</gene>
<dbReference type="Gene3D" id="3.40.50.150">
    <property type="entry name" value="Vaccinia Virus protein VP39"/>
    <property type="match status" value="1"/>
</dbReference>
<evidence type="ECO:0000313" key="10">
    <source>
        <dbReference type="EMBL" id="SDZ86199.1"/>
    </source>
</evidence>
<dbReference type="REBASE" id="494430">
    <property type="entry name" value="M.Tca21228ORF438P"/>
</dbReference>
<keyword evidence="11" id="KW-1185">Reference proteome</keyword>
<evidence type="ECO:0000313" key="11">
    <source>
        <dbReference type="Proteomes" id="UP000199397"/>
    </source>
</evidence>
<dbReference type="GO" id="GO:0015667">
    <property type="term" value="F:site-specific DNA-methyltransferase (cytosine-N4-specific) activity"/>
    <property type="evidence" value="ECO:0007669"/>
    <property type="project" value="UniProtKB-EC"/>
</dbReference>
<evidence type="ECO:0000256" key="6">
    <source>
        <dbReference type="ARBA" id="ARBA00023125"/>
    </source>
</evidence>
<dbReference type="PANTHER" id="PTHR13370:SF3">
    <property type="entry name" value="TRNA (GUANINE(10)-N2)-METHYLTRANSFERASE HOMOLOG"/>
    <property type="match status" value="1"/>
</dbReference>
<evidence type="ECO:0000256" key="5">
    <source>
        <dbReference type="ARBA" id="ARBA00022747"/>
    </source>
</evidence>
<proteinExistence type="inferred from homology"/>
<dbReference type="InterPro" id="IPR001091">
    <property type="entry name" value="RM_Methyltransferase"/>
</dbReference>
<dbReference type="AlphaFoldDB" id="A0A1H3WGC4"/>
<keyword evidence="6" id="KW-0238">DNA-binding</keyword>
<dbReference type="EC" id="2.1.1.-" evidence="8"/>
<evidence type="ECO:0000256" key="4">
    <source>
        <dbReference type="ARBA" id="ARBA00022691"/>
    </source>
</evidence>
<feature type="domain" description="DNA methylase N-4/N-6" evidence="9">
    <location>
        <begin position="55"/>
        <end position="361"/>
    </location>
</feature>
<sequence length="401" mass="44485">MRPLTLTQQLSVGDGIFSHHDRDGVALYEMNASVVSLLFHGDALHVLCGLASASIDCVMTSPPYWGKREYENGGIGQEADYRDYVKNLVAICAEIKRVLKPEGSFWLNLGDSYSDKGLVGIPWRVVFELVDNQGWILRNEVIWNKLKGGMDNSKDRLANTHENVFHFVQQAKGYYYNADAIRSKPRETKVVNGAIVSATGVSGVRYKRQLELSTALSATEKAAAFTALDTMLGEVRAGRLADFRMVIRGQQRTTHSDSEKLSGRAKELRDKGFYFLKYHPNGSKPSDVWDILPEDTQNRETHFAPYPVDLCRIPLLATCPEGGIVLDPFCGTGTTLVAAQSLNRKSIGIDISRRYLELAQERCGRLSDAASETILHNSVRSGVTANILVDSSTQNKGIRWV</sequence>
<name>A0A1H3WGC4_9GAMM</name>
<reference evidence="10 11" key="1">
    <citation type="submission" date="2016-10" db="EMBL/GenBank/DDBJ databases">
        <authorList>
            <person name="de Groot N.N."/>
        </authorList>
    </citation>
    <scope>NUCLEOTIDE SEQUENCE [LARGE SCALE GENOMIC DNA]</scope>
    <source>
        <strain evidence="10 11">DSM 21228</strain>
    </source>
</reference>
<dbReference type="GO" id="GO:0032259">
    <property type="term" value="P:methylation"/>
    <property type="evidence" value="ECO:0007669"/>
    <property type="project" value="UniProtKB-KW"/>
</dbReference>
<accession>A0A1H3WGC4</accession>
<dbReference type="EMBL" id="FNQP01000002">
    <property type="protein sequence ID" value="SDZ86199.1"/>
    <property type="molecule type" value="Genomic_DNA"/>
</dbReference>
<protein>
    <recommendedName>
        <fullName evidence="8">Methyltransferase</fullName>
        <ecNumber evidence="8">2.1.1.-</ecNumber>
    </recommendedName>
</protein>
<dbReference type="SUPFAM" id="SSF53335">
    <property type="entry name" value="S-adenosyl-L-methionine-dependent methyltransferases"/>
    <property type="match status" value="1"/>
</dbReference>
<dbReference type="STRING" id="525918.SAMN05660964_00438"/>
<evidence type="ECO:0000256" key="3">
    <source>
        <dbReference type="ARBA" id="ARBA00022679"/>
    </source>
</evidence>
<dbReference type="InterPro" id="IPR017985">
    <property type="entry name" value="MeTrfase_CN4_CS"/>
</dbReference>
<comment type="catalytic activity">
    <reaction evidence="7">
        <text>a 2'-deoxycytidine in DNA + S-adenosyl-L-methionine = an N(4)-methyl-2'-deoxycytidine in DNA + S-adenosyl-L-homocysteine + H(+)</text>
        <dbReference type="Rhea" id="RHEA:16857"/>
        <dbReference type="Rhea" id="RHEA-COMP:11369"/>
        <dbReference type="Rhea" id="RHEA-COMP:13674"/>
        <dbReference type="ChEBI" id="CHEBI:15378"/>
        <dbReference type="ChEBI" id="CHEBI:57856"/>
        <dbReference type="ChEBI" id="CHEBI:59789"/>
        <dbReference type="ChEBI" id="CHEBI:85452"/>
        <dbReference type="ChEBI" id="CHEBI:137933"/>
        <dbReference type="EC" id="2.1.1.113"/>
    </reaction>
</comment>